<dbReference type="EMBL" id="QTUJ01000004">
    <property type="protein sequence ID" value="REF67768.1"/>
    <property type="molecule type" value="Genomic_DNA"/>
</dbReference>
<evidence type="ECO:0000256" key="1">
    <source>
        <dbReference type="SAM" id="MobiDB-lite"/>
    </source>
</evidence>
<name>A0A3D9XE05_PARVE</name>
<proteinExistence type="predicted"/>
<organism evidence="2 3">
    <name type="scientific">Paracoccus versutus</name>
    <name type="common">Thiobacillus versutus</name>
    <dbReference type="NCBI Taxonomy" id="34007"/>
    <lineage>
        <taxon>Bacteria</taxon>
        <taxon>Pseudomonadati</taxon>
        <taxon>Pseudomonadota</taxon>
        <taxon>Alphaproteobacteria</taxon>
        <taxon>Rhodobacterales</taxon>
        <taxon>Paracoccaceae</taxon>
        <taxon>Paracoccus</taxon>
    </lineage>
</organism>
<feature type="region of interest" description="Disordered" evidence="1">
    <location>
        <begin position="1"/>
        <end position="24"/>
    </location>
</feature>
<sequence length="249" mass="26180">MAKGIGKTGKGRAGKGKALPLRQVPDASDGLDEVRAAMGEAIERLSRLEDVMCEMIQAGLAPTVGGGEGLIATGPPREIAEAEVSAALAAILATTPRSAESHTTAGPQDAAGTAGSAPVPGYISRRMLVELAVGLGETPLHARPCARRGLHLVGGARQGTPVPLYLRLDRHLRLPLDCGSNSLEIERRLGGRWHRTGLRAIKDGMGGIEIDIAMLERLAGPFSPELRRALTLDSRPPPNRHGPPRPQPE</sequence>
<dbReference type="RefSeq" id="WP_116223184.1">
    <property type="nucleotide sequence ID" value="NZ_CP038197.1"/>
</dbReference>
<reference evidence="2 3" key="1">
    <citation type="submission" date="2018-08" db="EMBL/GenBank/DDBJ databases">
        <title>Genomic Encyclopedia of Archaeal and Bacterial Type Strains, Phase II (KMG-II): from individual species to whole genera.</title>
        <authorList>
            <person name="Goeker M."/>
        </authorList>
    </citation>
    <scope>NUCLEOTIDE SEQUENCE [LARGE SCALE GENOMIC DNA]</scope>
    <source>
        <strain evidence="2 3">DSM 17099</strain>
    </source>
</reference>
<protein>
    <submittedName>
        <fullName evidence="2">Uncharacterized protein</fullName>
    </submittedName>
</protein>
<evidence type="ECO:0000313" key="3">
    <source>
        <dbReference type="Proteomes" id="UP000256941"/>
    </source>
</evidence>
<comment type="caution">
    <text evidence="2">The sequence shown here is derived from an EMBL/GenBank/DDBJ whole genome shotgun (WGS) entry which is preliminary data.</text>
</comment>
<dbReference type="Proteomes" id="UP000256941">
    <property type="component" value="Unassembled WGS sequence"/>
</dbReference>
<feature type="region of interest" description="Disordered" evidence="1">
    <location>
        <begin position="230"/>
        <end position="249"/>
    </location>
</feature>
<accession>A0A3D9XE05</accession>
<evidence type="ECO:0000313" key="2">
    <source>
        <dbReference type="EMBL" id="REF67768.1"/>
    </source>
</evidence>
<gene>
    <name evidence="2" type="ORF">BDD41_4798</name>
</gene>
<feature type="compositionally biased region" description="Pro residues" evidence="1">
    <location>
        <begin position="235"/>
        <end position="249"/>
    </location>
</feature>
<dbReference type="AlphaFoldDB" id="A0A3D9XE05"/>